<name>A0A6B2L0D0_9EUKA</name>
<dbReference type="Pfam" id="PF00646">
    <property type="entry name" value="F-box"/>
    <property type="match status" value="1"/>
</dbReference>
<dbReference type="InterPro" id="IPR015915">
    <property type="entry name" value="Kelch-typ_b-propeller"/>
</dbReference>
<evidence type="ECO:0000313" key="4">
    <source>
        <dbReference type="EMBL" id="NDV30335.1"/>
    </source>
</evidence>
<reference evidence="4" key="1">
    <citation type="journal article" date="2020" name="J. Eukaryot. Microbiol.">
        <title>De novo Sequencing, Assembly and Annotation of the Transcriptome for the Free-Living Testate Amoeba Arcella intermedia.</title>
        <authorList>
            <person name="Ribeiro G.M."/>
            <person name="Porfirio-Sousa A.L."/>
            <person name="Maurer-Alcala X.X."/>
            <person name="Katz L.A."/>
            <person name="Lahr D.J.G."/>
        </authorList>
    </citation>
    <scope>NUCLEOTIDE SEQUENCE</scope>
</reference>
<accession>A0A6B2L0D0</accession>
<organism evidence="4">
    <name type="scientific">Arcella intermedia</name>
    <dbReference type="NCBI Taxonomy" id="1963864"/>
    <lineage>
        <taxon>Eukaryota</taxon>
        <taxon>Amoebozoa</taxon>
        <taxon>Tubulinea</taxon>
        <taxon>Elardia</taxon>
        <taxon>Arcellinida</taxon>
        <taxon>Sphaerothecina</taxon>
        <taxon>Arcellidae</taxon>
        <taxon>Arcella</taxon>
    </lineage>
</organism>
<dbReference type="PROSITE" id="PS50181">
    <property type="entry name" value="FBOX"/>
    <property type="match status" value="1"/>
</dbReference>
<protein>
    <recommendedName>
        <fullName evidence="3">F-box domain-containing protein</fullName>
    </recommendedName>
</protein>
<dbReference type="PANTHER" id="PTHR46093">
    <property type="entry name" value="ACYL-COA-BINDING DOMAIN-CONTAINING PROTEIN 5"/>
    <property type="match status" value="1"/>
</dbReference>
<dbReference type="InterPro" id="IPR001810">
    <property type="entry name" value="F-box_dom"/>
</dbReference>
<dbReference type="EMBL" id="GIBP01001366">
    <property type="protein sequence ID" value="NDV30335.1"/>
    <property type="molecule type" value="Transcribed_RNA"/>
</dbReference>
<proteinExistence type="predicted"/>
<feature type="domain" description="F-box" evidence="3">
    <location>
        <begin position="293"/>
        <end position="339"/>
    </location>
</feature>
<evidence type="ECO:0000256" key="1">
    <source>
        <dbReference type="ARBA" id="ARBA00022441"/>
    </source>
</evidence>
<dbReference type="Pfam" id="PF07646">
    <property type="entry name" value="Kelch_2"/>
    <property type="match status" value="1"/>
</dbReference>
<sequence length="562" mass="65001">MFDTWGILPPPLYNHTSAIHDHFLLIFGGFLKVGKSNSIYQLNLETHEWTSPSCKGDLPQPIEGMTGVLLFKGTENEQFVIFGGRNSSWTSNNDTYSLSLSTMTWTRLACTGDIPSARTAYSLNVYCDTHLLLFGGYDDGGQFIGRKNDFYVLNLLSRVWSKFELRGEIPRPVSEHRGVVYGESLVIFGGWDHHKHELNLVYQLDLKNLLKELSEVKGKQKKDKKLRLTWRFVPCLGDEPRGRRMFSMNLLDNMVFVFGGEGANGFFYNDMYQLELPILDISAKKSKKHIKSDLFAELFSDDILKTIFKNCEGEDLVSCSRVSKRWNALSSSEDVWQKAFSLVWNQYNSKFNRDFPTMKPEIKRFLLHENSDFNIHNYHKSKNSTWKMEYQIRSLIWRYTDPCDNQIDPNVLGLYCLFFPKQSIVDSLYKYSPGTYWFFGVFSTKLGDYSLVKGIICVKENQVSHFFSPLFSKFNESFFSVLYGSKISKNEKKLEQFSSSVMALIETTTPMAQSKQLLLGRIEPDKVVIQYQFLLGNSPLFKLDFTFKEHKKRYVLISIAKL</sequence>
<dbReference type="SMART" id="SM00256">
    <property type="entry name" value="FBOX"/>
    <property type="match status" value="1"/>
</dbReference>
<keyword evidence="2" id="KW-0677">Repeat</keyword>
<dbReference type="PANTHER" id="PTHR46093:SF3">
    <property type="entry name" value="ACYL-COA-BINDING DOMAIN-CONTAINING PROTEIN 4"/>
    <property type="match status" value="1"/>
</dbReference>
<dbReference type="SUPFAM" id="SSF117281">
    <property type="entry name" value="Kelch motif"/>
    <property type="match status" value="1"/>
</dbReference>
<dbReference type="AlphaFoldDB" id="A0A6B2L0D0"/>
<dbReference type="Gene3D" id="2.120.10.80">
    <property type="entry name" value="Kelch-type beta propeller"/>
    <property type="match status" value="1"/>
</dbReference>
<dbReference type="SUPFAM" id="SSF81383">
    <property type="entry name" value="F-box domain"/>
    <property type="match status" value="1"/>
</dbReference>
<dbReference type="Pfam" id="PF24681">
    <property type="entry name" value="Kelch_KLHDC2_KLHL20_DRC7"/>
    <property type="match status" value="1"/>
</dbReference>
<dbReference type="InterPro" id="IPR011498">
    <property type="entry name" value="Kelch_2"/>
</dbReference>
<dbReference type="InterPro" id="IPR036047">
    <property type="entry name" value="F-box-like_dom_sf"/>
</dbReference>
<evidence type="ECO:0000256" key="2">
    <source>
        <dbReference type="ARBA" id="ARBA00022737"/>
    </source>
</evidence>
<evidence type="ECO:0000259" key="3">
    <source>
        <dbReference type="PROSITE" id="PS50181"/>
    </source>
</evidence>
<dbReference type="Gene3D" id="1.20.1280.50">
    <property type="match status" value="1"/>
</dbReference>
<keyword evidence="1" id="KW-0880">Kelch repeat</keyword>